<evidence type="ECO:0000256" key="1">
    <source>
        <dbReference type="SAM" id="MobiDB-lite"/>
    </source>
</evidence>
<protein>
    <submittedName>
        <fullName evidence="2">Uncharacterized protein</fullName>
    </submittedName>
</protein>
<name>A0AA37TBJ5_9HYPH</name>
<feature type="region of interest" description="Disordered" evidence="1">
    <location>
        <begin position="1"/>
        <end position="47"/>
    </location>
</feature>
<evidence type="ECO:0000313" key="2">
    <source>
        <dbReference type="EMBL" id="GLS70160.1"/>
    </source>
</evidence>
<dbReference type="AlphaFoldDB" id="A0AA37TBJ5"/>
<organism evidence="2 3">
    <name type="scientific">Methylobacterium tardum</name>
    <dbReference type="NCBI Taxonomy" id="374432"/>
    <lineage>
        <taxon>Bacteria</taxon>
        <taxon>Pseudomonadati</taxon>
        <taxon>Pseudomonadota</taxon>
        <taxon>Alphaproteobacteria</taxon>
        <taxon>Hyphomicrobiales</taxon>
        <taxon>Methylobacteriaceae</taxon>
        <taxon>Methylobacterium</taxon>
    </lineage>
</organism>
<dbReference type="Proteomes" id="UP001157440">
    <property type="component" value="Unassembled WGS sequence"/>
</dbReference>
<reference evidence="3" key="1">
    <citation type="journal article" date="2019" name="Int. J. Syst. Evol. Microbiol.">
        <title>The Global Catalogue of Microorganisms (GCM) 10K type strain sequencing project: providing services to taxonomists for standard genome sequencing and annotation.</title>
        <authorList>
            <consortium name="The Broad Institute Genomics Platform"/>
            <consortium name="The Broad Institute Genome Sequencing Center for Infectious Disease"/>
            <person name="Wu L."/>
            <person name="Ma J."/>
        </authorList>
    </citation>
    <scope>NUCLEOTIDE SEQUENCE [LARGE SCALE GENOMIC DNA]</scope>
    <source>
        <strain evidence="3">NBRC 103632</strain>
    </source>
</reference>
<proteinExistence type="predicted"/>
<sequence>MEAMMATKGPTKTVSRSSVSGRFVTGGYAKTHKSTTETQRIHTSKKK</sequence>
<keyword evidence="3" id="KW-1185">Reference proteome</keyword>
<accession>A0AA37TBJ5</accession>
<comment type="caution">
    <text evidence="2">The sequence shown here is derived from an EMBL/GenBank/DDBJ whole genome shotgun (WGS) entry which is preliminary data.</text>
</comment>
<gene>
    <name evidence="2" type="ORF">GCM10007890_21730</name>
</gene>
<evidence type="ECO:0000313" key="3">
    <source>
        <dbReference type="Proteomes" id="UP001157440"/>
    </source>
</evidence>
<feature type="compositionally biased region" description="Polar residues" evidence="1">
    <location>
        <begin position="10"/>
        <end position="20"/>
    </location>
</feature>
<dbReference type="EMBL" id="BSPL01000013">
    <property type="protein sequence ID" value="GLS70160.1"/>
    <property type="molecule type" value="Genomic_DNA"/>
</dbReference>